<proteinExistence type="predicted"/>
<protein>
    <submittedName>
        <fullName evidence="1">Uncharacterized protein</fullName>
    </submittedName>
</protein>
<evidence type="ECO:0000313" key="2">
    <source>
        <dbReference type="Proteomes" id="UP000198694"/>
    </source>
</evidence>
<evidence type="ECO:0000313" key="1">
    <source>
        <dbReference type="EMBL" id="SDJ68375.1"/>
    </source>
</evidence>
<organism evidence="1 2">
    <name type="scientific">Sediminibacillus albus</name>
    <dbReference type="NCBI Taxonomy" id="407036"/>
    <lineage>
        <taxon>Bacteria</taxon>
        <taxon>Bacillati</taxon>
        <taxon>Bacillota</taxon>
        <taxon>Bacilli</taxon>
        <taxon>Bacillales</taxon>
        <taxon>Bacillaceae</taxon>
        <taxon>Sediminibacillus</taxon>
    </lineage>
</organism>
<accession>A0A1G8VSH2</accession>
<name>A0A1G8VSH2_9BACI</name>
<dbReference type="OrthoDB" id="2905825at2"/>
<sequence length="63" mass="7361">MKGSVQLKHLTNQFSHGDVVHIAKTGEPVTISKWQYIKHMKKYSYIVAEYPGTFYFEEELQKA</sequence>
<reference evidence="1 2" key="1">
    <citation type="submission" date="2016-10" db="EMBL/GenBank/DDBJ databases">
        <authorList>
            <person name="de Groot N.N."/>
        </authorList>
    </citation>
    <scope>NUCLEOTIDE SEQUENCE [LARGE SCALE GENOMIC DNA]</scope>
    <source>
        <strain evidence="1 2">CGMCC 1.6502</strain>
    </source>
</reference>
<gene>
    <name evidence="1" type="ORF">SAMN05216243_0287</name>
</gene>
<dbReference type="AlphaFoldDB" id="A0A1G8VSH2"/>
<keyword evidence="2" id="KW-1185">Reference proteome</keyword>
<dbReference type="Proteomes" id="UP000198694">
    <property type="component" value="Unassembled WGS sequence"/>
</dbReference>
<dbReference type="EMBL" id="FNFL01000001">
    <property type="protein sequence ID" value="SDJ68375.1"/>
    <property type="molecule type" value="Genomic_DNA"/>
</dbReference>